<reference evidence="1 2" key="1">
    <citation type="submission" date="2011-04" db="EMBL/GenBank/DDBJ databases">
        <authorList>
            <person name="Muzny D."/>
            <person name="Qin X."/>
            <person name="Deng J."/>
            <person name="Jiang H."/>
            <person name="Liu Y."/>
            <person name="Qu J."/>
            <person name="Song X.-Z."/>
            <person name="Zhang L."/>
            <person name="Thornton R."/>
            <person name="Coyle M."/>
            <person name="Francisco L."/>
            <person name="Jackson L."/>
            <person name="Javaid M."/>
            <person name="Korchina V."/>
            <person name="Kovar C."/>
            <person name="Mata R."/>
            <person name="Mathew T."/>
            <person name="Ngo R."/>
            <person name="Nguyen L."/>
            <person name="Nguyen N."/>
            <person name="Okwuonu G."/>
            <person name="Ongeri F."/>
            <person name="Pham C."/>
            <person name="Simmons D."/>
            <person name="Wilczek-Boney K."/>
            <person name="Hale W."/>
            <person name="Jakkamsetti A."/>
            <person name="Pham P."/>
            <person name="Ruth R."/>
            <person name="San Lucas F."/>
            <person name="Warren J."/>
            <person name="Zhang J."/>
            <person name="Zhao Z."/>
            <person name="Zhou C."/>
            <person name="Zhu D."/>
            <person name="Lee S."/>
            <person name="Bess C."/>
            <person name="Blankenburg K."/>
            <person name="Forbes L."/>
            <person name="Fu Q."/>
            <person name="Gubbala S."/>
            <person name="Hirani K."/>
            <person name="Jayaseelan J.C."/>
            <person name="Lara F."/>
            <person name="Munidasa M."/>
            <person name="Palculict T."/>
            <person name="Patil S."/>
            <person name="Pu L.-L."/>
            <person name="Saada N."/>
            <person name="Tang L."/>
            <person name="Weissenberger G."/>
            <person name="Zhu Y."/>
            <person name="Hemphill L."/>
            <person name="Shang Y."/>
            <person name="Youmans B."/>
            <person name="Ayvaz T."/>
            <person name="Ross M."/>
            <person name="Santibanez J."/>
            <person name="Aqrawi P."/>
            <person name="Gross S."/>
            <person name="Joshi V."/>
            <person name="Fowler G."/>
            <person name="Nazareth L."/>
            <person name="Reid J."/>
            <person name="Worley K."/>
            <person name="Petrosino J."/>
            <person name="Highlander S."/>
            <person name="Gibbs R."/>
        </authorList>
    </citation>
    <scope>NUCLEOTIDE SEQUENCE [LARGE SCALE GENOMIC DNA]</scope>
    <source>
        <strain evidence="1 2">DSM 2778</strain>
    </source>
</reference>
<protein>
    <recommendedName>
        <fullName evidence="3">Rpn family recombination-promoting nuclease/putative transposase</fullName>
    </recommendedName>
</protein>
<sequence>PEEENGKASALDILCMTNDETQVNIEVQVQKRQNMGQRSLYYWAKLYQSTLGRGENYENLRRTVAINLLGYEYLPLSGFHHMYGLYDETGVHRLTEDLEIHFLELPKVTRKDIRSMRTLDKWMAFISNKLSDEEMEAIAMSEAAINTAWDKIEAFMRDAGQRRKYEQREKYEHDYVSDMEGSWKDGVMHVALNMLRAQTPIAVIKKMTEMPESAILKLAKDNGLSIQG</sequence>
<dbReference type="PANTHER" id="PTHR41317:SF1">
    <property type="entry name" value="PD-(D_E)XK NUCLEASE FAMILY TRANSPOSASE"/>
    <property type="match status" value="1"/>
</dbReference>
<dbReference type="RefSeq" id="WP_006304856.1">
    <property type="nucleotide sequence ID" value="NZ_GL892076.1"/>
</dbReference>
<evidence type="ECO:0000313" key="1">
    <source>
        <dbReference type="EMBL" id="EGK62705.1"/>
    </source>
</evidence>
<dbReference type="Pfam" id="PF12784">
    <property type="entry name" value="PDDEXK_2"/>
    <property type="match status" value="1"/>
</dbReference>
<name>F5RIG1_9FIRM</name>
<dbReference type="AlphaFoldDB" id="F5RIG1"/>
<dbReference type="STRING" id="888060.HMPREF9081_0046"/>
<dbReference type="PANTHER" id="PTHR41317">
    <property type="entry name" value="PD-(D_E)XK NUCLEASE FAMILY TRANSPOSASE"/>
    <property type="match status" value="1"/>
</dbReference>
<dbReference type="InterPro" id="IPR010106">
    <property type="entry name" value="RpnA"/>
</dbReference>
<dbReference type="EMBL" id="AFHQ01000002">
    <property type="protein sequence ID" value="EGK62705.1"/>
    <property type="molecule type" value="Genomic_DNA"/>
</dbReference>
<comment type="caution">
    <text evidence="1">The sequence shown here is derived from an EMBL/GenBank/DDBJ whole genome shotgun (WGS) entry which is preliminary data.</text>
</comment>
<dbReference type="NCBIfam" id="TIGR01784">
    <property type="entry name" value="T_den_put_tspse"/>
    <property type="match status" value="1"/>
</dbReference>
<dbReference type="HOGENOM" id="CLU_1211976_0_0_9"/>
<proteinExistence type="predicted"/>
<feature type="non-terminal residue" evidence="1">
    <location>
        <position position="1"/>
    </location>
</feature>
<dbReference type="eggNOG" id="COG5464">
    <property type="taxonomic scope" value="Bacteria"/>
</dbReference>
<evidence type="ECO:0000313" key="2">
    <source>
        <dbReference type="Proteomes" id="UP000004067"/>
    </source>
</evidence>
<evidence type="ECO:0008006" key="3">
    <source>
        <dbReference type="Google" id="ProtNLM"/>
    </source>
</evidence>
<organism evidence="1 2">
    <name type="scientific">Centipeda periodontii DSM 2778</name>
    <dbReference type="NCBI Taxonomy" id="888060"/>
    <lineage>
        <taxon>Bacteria</taxon>
        <taxon>Bacillati</taxon>
        <taxon>Bacillota</taxon>
        <taxon>Negativicutes</taxon>
        <taxon>Selenomonadales</taxon>
        <taxon>Selenomonadaceae</taxon>
        <taxon>Centipeda</taxon>
    </lineage>
</organism>
<keyword evidence="2" id="KW-1185">Reference proteome</keyword>
<accession>F5RIG1</accession>
<gene>
    <name evidence="1" type="ORF">HMPREF9081_0046</name>
</gene>
<dbReference type="Proteomes" id="UP000004067">
    <property type="component" value="Unassembled WGS sequence"/>
</dbReference>